<dbReference type="OrthoDB" id="7225292at2"/>
<dbReference type="Proteomes" id="UP000282957">
    <property type="component" value="Unassembled WGS sequence"/>
</dbReference>
<organism evidence="2 3">
    <name type="scientific">Rhodovarius crocodyli</name>
    <dbReference type="NCBI Taxonomy" id="1979269"/>
    <lineage>
        <taxon>Bacteria</taxon>
        <taxon>Pseudomonadati</taxon>
        <taxon>Pseudomonadota</taxon>
        <taxon>Alphaproteobacteria</taxon>
        <taxon>Acetobacterales</taxon>
        <taxon>Roseomonadaceae</taxon>
        <taxon>Rhodovarius</taxon>
    </lineage>
</organism>
<dbReference type="Pfam" id="PF21882">
    <property type="entry name" value="Gp53-like_C"/>
    <property type="match status" value="1"/>
</dbReference>
<evidence type="ECO:0000313" key="3">
    <source>
        <dbReference type="Proteomes" id="UP000282957"/>
    </source>
</evidence>
<sequence>MLASGIPTRVSVPFANSGDRNTIPVPSQIGVTPGLASFTTGFPPLTMTPIEAGGVPPFGQDMNGILYAMSAWNRWQAAGAPVAYDAAFATAVGGYPRGARLASSAADGREWLNLIDNNTTDPDAGGAGWMSLGGGNDNFTASATLTLRQAGLVSVTAAAGNVTLSLPAATAAGGLAFGYEIKRYDGTGNSVTISPAGSDTIDGAASFILARGNSVTLVSNGVNGWFTLAEAVVDRSLAGTGWMQLPGGLIMQWGDANASNASDVWVTFPLTFPTALYSLTVGHLSNNTFGAVGANTATTAGFYLASYGPSGRTNAVTNYIALGA</sequence>
<gene>
    <name evidence="2" type="ORF">EOD42_16905</name>
</gene>
<protein>
    <recommendedName>
        <fullName evidence="1">Putative tail fiber protein gp53-like C-terminal domain-containing protein</fullName>
    </recommendedName>
</protein>
<name>A0A437MCH3_9PROT</name>
<evidence type="ECO:0000313" key="2">
    <source>
        <dbReference type="EMBL" id="RVT95263.1"/>
    </source>
</evidence>
<dbReference type="AlphaFoldDB" id="A0A437MCH3"/>
<comment type="caution">
    <text evidence="2">The sequence shown here is derived from an EMBL/GenBank/DDBJ whole genome shotgun (WGS) entry which is preliminary data.</text>
</comment>
<dbReference type="RefSeq" id="WP_127788751.1">
    <property type="nucleotide sequence ID" value="NZ_SACL01000006.1"/>
</dbReference>
<dbReference type="EMBL" id="SACL01000006">
    <property type="protein sequence ID" value="RVT95263.1"/>
    <property type="molecule type" value="Genomic_DNA"/>
</dbReference>
<evidence type="ECO:0000259" key="1">
    <source>
        <dbReference type="Pfam" id="PF21882"/>
    </source>
</evidence>
<proteinExistence type="predicted"/>
<keyword evidence="3" id="KW-1185">Reference proteome</keyword>
<accession>A0A437MCH3</accession>
<feature type="domain" description="Putative tail fiber protein gp53-like C-terminal" evidence="1">
    <location>
        <begin position="245"/>
        <end position="323"/>
    </location>
</feature>
<dbReference type="Gene3D" id="2.60.40.3940">
    <property type="match status" value="1"/>
</dbReference>
<reference evidence="2 3" key="1">
    <citation type="submission" date="2019-01" db="EMBL/GenBank/DDBJ databases">
        <authorList>
            <person name="Chen W.-M."/>
        </authorList>
    </citation>
    <scope>NUCLEOTIDE SEQUENCE [LARGE SCALE GENOMIC DNA]</scope>
    <source>
        <strain evidence="2 3">CCP-6</strain>
    </source>
</reference>
<dbReference type="InterPro" id="IPR054075">
    <property type="entry name" value="Gp53-like_C"/>
</dbReference>